<reference evidence="2 3" key="1">
    <citation type="submission" date="2017-02" db="EMBL/GenBank/DDBJ databases">
        <authorList>
            <person name="Peterson S.W."/>
        </authorList>
    </citation>
    <scope>NUCLEOTIDE SEQUENCE [LARGE SCALE GENOMIC DNA]</scope>
    <source>
        <strain evidence="2 3">DSM 16080</strain>
    </source>
</reference>
<dbReference type="GO" id="GO:0004479">
    <property type="term" value="F:methionyl-tRNA formyltransferase activity"/>
    <property type="evidence" value="ECO:0007669"/>
    <property type="project" value="TreeGrafter"/>
</dbReference>
<dbReference type="STRING" id="1121449.SAMN02745704_00549"/>
<feature type="domain" description="Formyl transferase N-terminal" evidence="1">
    <location>
        <begin position="34"/>
        <end position="135"/>
    </location>
</feature>
<dbReference type="Proteomes" id="UP000190027">
    <property type="component" value="Unassembled WGS sequence"/>
</dbReference>
<dbReference type="InterPro" id="IPR036477">
    <property type="entry name" value="Formyl_transf_N_sf"/>
</dbReference>
<dbReference type="PROSITE" id="PS00373">
    <property type="entry name" value="GART"/>
    <property type="match status" value="1"/>
</dbReference>
<dbReference type="Pfam" id="PF00551">
    <property type="entry name" value="Formyl_trans_N"/>
    <property type="match status" value="1"/>
</dbReference>
<dbReference type="PANTHER" id="PTHR11138">
    <property type="entry name" value="METHIONYL-TRNA FORMYLTRANSFERASE"/>
    <property type="match status" value="1"/>
</dbReference>
<name>A0A1T4WA17_9BACT</name>
<dbReference type="PANTHER" id="PTHR11138:SF5">
    <property type="entry name" value="METHIONYL-TRNA FORMYLTRANSFERASE, MITOCHONDRIAL"/>
    <property type="match status" value="1"/>
</dbReference>
<accession>A0A1T4WA17</accession>
<dbReference type="Gene3D" id="3.40.50.12230">
    <property type="match status" value="1"/>
</dbReference>
<dbReference type="InterPro" id="IPR002376">
    <property type="entry name" value="Formyl_transf_N"/>
</dbReference>
<dbReference type="SUPFAM" id="SSF53328">
    <property type="entry name" value="Formyltransferase"/>
    <property type="match status" value="1"/>
</dbReference>
<keyword evidence="3" id="KW-1185">Reference proteome</keyword>
<evidence type="ECO:0000313" key="3">
    <source>
        <dbReference type="Proteomes" id="UP000190027"/>
    </source>
</evidence>
<evidence type="ECO:0000259" key="1">
    <source>
        <dbReference type="Pfam" id="PF00551"/>
    </source>
</evidence>
<evidence type="ECO:0000313" key="2">
    <source>
        <dbReference type="EMBL" id="SKA73878.1"/>
    </source>
</evidence>
<sequence length="239" mass="26976">MDIVGALSTRHVLDEEESVVSLCEREGVPLLASLEDYLALPEVDVLFSVQYERILTSFELSKASELNVNLHMAPLPEYRGCNQFSWALLDGAEEFGTTLHVMNERIDNGDILFEKRFPIPAACWVEDLYALTVAASVQLFAEHAEQIVTGDYTRTKQSDISARTSSLHFRDEISEMKRVDLSWEADKIHAHVRATSMPGFPPPYYIADGQQQHIVASRYALRNGRLERGSQHPVQQDGR</sequence>
<dbReference type="AlphaFoldDB" id="A0A1T4WA17"/>
<dbReference type="InterPro" id="IPR001555">
    <property type="entry name" value="GART_AS"/>
</dbReference>
<keyword evidence="2" id="KW-0808">Transferase</keyword>
<organism evidence="2 3">
    <name type="scientific">Paucidesulfovibrio gracilis DSM 16080</name>
    <dbReference type="NCBI Taxonomy" id="1121449"/>
    <lineage>
        <taxon>Bacteria</taxon>
        <taxon>Pseudomonadati</taxon>
        <taxon>Thermodesulfobacteriota</taxon>
        <taxon>Desulfovibrionia</taxon>
        <taxon>Desulfovibrionales</taxon>
        <taxon>Desulfovibrionaceae</taxon>
        <taxon>Paucidesulfovibrio</taxon>
    </lineage>
</organism>
<proteinExistence type="predicted"/>
<dbReference type="GO" id="GO:0005829">
    <property type="term" value="C:cytosol"/>
    <property type="evidence" value="ECO:0007669"/>
    <property type="project" value="TreeGrafter"/>
</dbReference>
<dbReference type="EMBL" id="FUYC01000002">
    <property type="protein sequence ID" value="SKA73878.1"/>
    <property type="molecule type" value="Genomic_DNA"/>
</dbReference>
<protein>
    <submittedName>
        <fullName evidence="2">Methionyl-tRNA formyltransferase</fullName>
    </submittedName>
</protein>
<gene>
    <name evidence="2" type="ORF">SAMN02745704_00549</name>
</gene>